<dbReference type="EMBL" id="JABANE010000042">
    <property type="protein sequence ID" value="NME69473.1"/>
    <property type="molecule type" value="Genomic_DNA"/>
</dbReference>
<evidence type="ECO:0000256" key="1">
    <source>
        <dbReference type="SAM" id="Phobius"/>
    </source>
</evidence>
<organism evidence="2 3">
    <name type="scientific">Flammeovirga aprica JL-4</name>
    <dbReference type="NCBI Taxonomy" id="694437"/>
    <lineage>
        <taxon>Bacteria</taxon>
        <taxon>Pseudomonadati</taxon>
        <taxon>Bacteroidota</taxon>
        <taxon>Cytophagia</taxon>
        <taxon>Cytophagales</taxon>
        <taxon>Flammeovirgaceae</taxon>
        <taxon>Flammeovirga</taxon>
    </lineage>
</organism>
<protein>
    <recommendedName>
        <fullName evidence="4">DUF4157 domain-containing protein</fullName>
    </recommendedName>
</protein>
<sequence length="115" mass="14618">MIIIFNNIIPFKGFTALAFYPFLFVRHEFKSYQHTNSWYRMIQHEKIHFKQQIEMLFVFFYCWYVIEFIIRLVIHKNVDKAYRNISFEREAYQHEQEENYLFTRKKYQWRHFIKG</sequence>
<dbReference type="RefSeq" id="WP_169657749.1">
    <property type="nucleotide sequence ID" value="NZ_JABANE010000042.1"/>
</dbReference>
<dbReference type="AlphaFoldDB" id="A0A7X9RVJ7"/>
<keyword evidence="1" id="KW-1133">Transmembrane helix</keyword>
<accession>A0A7X9RVJ7</accession>
<gene>
    <name evidence="2" type="ORF">HHU12_15965</name>
</gene>
<name>A0A7X9RVJ7_9BACT</name>
<comment type="caution">
    <text evidence="2">The sequence shown here is derived from an EMBL/GenBank/DDBJ whole genome shotgun (WGS) entry which is preliminary data.</text>
</comment>
<keyword evidence="1" id="KW-0472">Membrane</keyword>
<evidence type="ECO:0000313" key="3">
    <source>
        <dbReference type="Proteomes" id="UP000576082"/>
    </source>
</evidence>
<evidence type="ECO:0000313" key="2">
    <source>
        <dbReference type="EMBL" id="NME69473.1"/>
    </source>
</evidence>
<reference evidence="2 3" key="1">
    <citation type="submission" date="2020-04" db="EMBL/GenBank/DDBJ databases">
        <title>Flammeovirga sp. SR4, a novel species isolated from seawater.</title>
        <authorList>
            <person name="Wang X."/>
        </authorList>
    </citation>
    <scope>NUCLEOTIDE SEQUENCE [LARGE SCALE GENOMIC DNA]</scope>
    <source>
        <strain evidence="2 3">ATCC 23126</strain>
    </source>
</reference>
<keyword evidence="3" id="KW-1185">Reference proteome</keyword>
<proteinExistence type="predicted"/>
<feature type="transmembrane region" description="Helical" evidence="1">
    <location>
        <begin position="55"/>
        <end position="74"/>
    </location>
</feature>
<evidence type="ECO:0008006" key="4">
    <source>
        <dbReference type="Google" id="ProtNLM"/>
    </source>
</evidence>
<dbReference type="Proteomes" id="UP000576082">
    <property type="component" value="Unassembled WGS sequence"/>
</dbReference>
<keyword evidence="1" id="KW-0812">Transmembrane</keyword>